<feature type="transmembrane region" description="Helical" evidence="4">
    <location>
        <begin position="21"/>
        <end position="42"/>
    </location>
</feature>
<evidence type="ECO:0000256" key="4">
    <source>
        <dbReference type="SAM" id="Phobius"/>
    </source>
</evidence>
<evidence type="ECO:0000259" key="5">
    <source>
        <dbReference type="SMART" id="SM00702"/>
    </source>
</evidence>
<organism evidence="6 7">
    <name type="scientific">Reticulomyxa filosa</name>
    <dbReference type="NCBI Taxonomy" id="46433"/>
    <lineage>
        <taxon>Eukaryota</taxon>
        <taxon>Sar</taxon>
        <taxon>Rhizaria</taxon>
        <taxon>Retaria</taxon>
        <taxon>Foraminifera</taxon>
        <taxon>Monothalamids</taxon>
        <taxon>Reticulomyxidae</taxon>
        <taxon>Reticulomyxa</taxon>
    </lineage>
</organism>
<comment type="cofactor">
    <cofactor evidence="1">
        <name>L-ascorbate</name>
        <dbReference type="ChEBI" id="CHEBI:38290"/>
    </cofactor>
</comment>
<dbReference type="InterPro" id="IPR006620">
    <property type="entry name" value="Pro_4_hyd_alph"/>
</dbReference>
<keyword evidence="4" id="KW-0812">Transmembrane</keyword>
<comment type="caution">
    <text evidence="6">The sequence shown here is derived from an EMBL/GenBank/DDBJ whole genome shotgun (WGS) entry which is preliminary data.</text>
</comment>
<accession>X6MGG8</accession>
<dbReference type="EMBL" id="ASPP01020928">
    <property type="protein sequence ID" value="ETO12974.1"/>
    <property type="molecule type" value="Genomic_DNA"/>
</dbReference>
<dbReference type="Proteomes" id="UP000023152">
    <property type="component" value="Unassembled WGS sequence"/>
</dbReference>
<dbReference type="InterPro" id="IPR051842">
    <property type="entry name" value="uS12_prolyl_hydroxylase"/>
</dbReference>
<dbReference type="GO" id="GO:0031418">
    <property type="term" value="F:L-ascorbic acid binding"/>
    <property type="evidence" value="ECO:0007669"/>
    <property type="project" value="InterPro"/>
</dbReference>
<dbReference type="OrthoDB" id="430522at2759"/>
<evidence type="ECO:0000256" key="3">
    <source>
        <dbReference type="ARBA" id="ARBA00023002"/>
    </source>
</evidence>
<gene>
    <name evidence="6" type="ORF">RFI_24401</name>
</gene>
<keyword evidence="4" id="KW-1133">Transmembrane helix</keyword>
<keyword evidence="2" id="KW-0223">Dioxygenase</keyword>
<dbReference type="GO" id="GO:0031543">
    <property type="term" value="F:peptidyl-proline dioxygenase activity"/>
    <property type="evidence" value="ECO:0007669"/>
    <property type="project" value="TreeGrafter"/>
</dbReference>
<protein>
    <submittedName>
        <fullName evidence="6">Prolyl 4-hydroxylase alpha subunit</fullName>
    </submittedName>
</protein>
<sequence>MNVVAPFHKKKKKGIDPSLKIEYWVLAALVVPLIVGIIVHFARNAHKEAPQDEEKGIHSESTFWQLKSLPEDNVHIWNEFAGSEYELIGGNEKSGLNLWIVQNYLENSVARAIHDILTDDFLRIDSELEEVDTPWVFTYNEYNKKIRNNQADKNKIIQRQTNKLKNHEFAYIKYEYMRNSTLYKKLIHWLNSSTNMDSLSVLLKDKVTMLTDMFVTAYGHKHFLSWHNDYGLGKYAFVYMLSSDWNGEEYGGRLLFSCPKSSPVFQANTYSRSVCKTLNPAFNTLVLFTVFPNNVPHMVEQILVDAKPRLAITGWITNKKEEGFDRTSSYYEQLGNIV</sequence>
<evidence type="ECO:0000256" key="2">
    <source>
        <dbReference type="ARBA" id="ARBA00022964"/>
    </source>
</evidence>
<evidence type="ECO:0000313" key="7">
    <source>
        <dbReference type="Proteomes" id="UP000023152"/>
    </source>
</evidence>
<feature type="domain" description="Prolyl 4-hydroxylase alpha subunit" evidence="5">
    <location>
        <begin position="141"/>
        <end position="317"/>
    </location>
</feature>
<reference evidence="6 7" key="1">
    <citation type="journal article" date="2013" name="Curr. Biol.">
        <title>The Genome of the Foraminiferan Reticulomyxa filosa.</title>
        <authorList>
            <person name="Glockner G."/>
            <person name="Hulsmann N."/>
            <person name="Schleicher M."/>
            <person name="Noegel A.A."/>
            <person name="Eichinger L."/>
            <person name="Gallinger C."/>
            <person name="Pawlowski J."/>
            <person name="Sierra R."/>
            <person name="Euteneuer U."/>
            <person name="Pillet L."/>
            <person name="Moustafa A."/>
            <person name="Platzer M."/>
            <person name="Groth M."/>
            <person name="Szafranski K."/>
            <person name="Schliwa M."/>
        </authorList>
    </citation>
    <scope>NUCLEOTIDE SEQUENCE [LARGE SCALE GENOMIC DNA]</scope>
</reference>
<keyword evidence="3" id="KW-0560">Oxidoreductase</keyword>
<dbReference type="GO" id="GO:0006449">
    <property type="term" value="P:regulation of translational termination"/>
    <property type="evidence" value="ECO:0007669"/>
    <property type="project" value="TreeGrafter"/>
</dbReference>
<dbReference type="PANTHER" id="PTHR12117:SF0">
    <property type="entry name" value="PROLYL 3-HYDROXYLASE OGFOD1"/>
    <property type="match status" value="1"/>
</dbReference>
<dbReference type="Gene3D" id="2.60.120.620">
    <property type="entry name" value="q2cbj1_9rhob like domain"/>
    <property type="match status" value="1"/>
</dbReference>
<dbReference type="InterPro" id="IPR039558">
    <property type="entry name" value="TPA1/OFD1_N"/>
</dbReference>
<dbReference type="PANTHER" id="PTHR12117">
    <property type="entry name" value="HISTONE ACETYLTRANSFERASE COMPLEX"/>
    <property type="match status" value="1"/>
</dbReference>
<dbReference type="GO" id="GO:0005506">
    <property type="term" value="F:iron ion binding"/>
    <property type="evidence" value="ECO:0007669"/>
    <property type="project" value="InterPro"/>
</dbReference>
<dbReference type="Pfam" id="PF13661">
    <property type="entry name" value="2OG-FeII_Oxy_4"/>
    <property type="match status" value="1"/>
</dbReference>
<evidence type="ECO:0000313" key="6">
    <source>
        <dbReference type="EMBL" id="ETO12974.1"/>
    </source>
</evidence>
<keyword evidence="7" id="KW-1185">Reference proteome</keyword>
<evidence type="ECO:0000256" key="1">
    <source>
        <dbReference type="ARBA" id="ARBA00001961"/>
    </source>
</evidence>
<dbReference type="AlphaFoldDB" id="X6MGG8"/>
<dbReference type="SMART" id="SM00702">
    <property type="entry name" value="P4Hc"/>
    <property type="match status" value="1"/>
</dbReference>
<keyword evidence="4" id="KW-0472">Membrane</keyword>
<name>X6MGG8_RETFI</name>
<dbReference type="GO" id="GO:0005737">
    <property type="term" value="C:cytoplasm"/>
    <property type="evidence" value="ECO:0007669"/>
    <property type="project" value="TreeGrafter"/>
</dbReference>
<proteinExistence type="predicted"/>